<feature type="signal peptide" evidence="1">
    <location>
        <begin position="1"/>
        <end position="23"/>
    </location>
</feature>
<comment type="caution">
    <text evidence="2">The sequence shown here is derived from an EMBL/GenBank/DDBJ whole genome shotgun (WGS) entry which is preliminary data.</text>
</comment>
<proteinExistence type="predicted"/>
<name>A0A7W5DQD2_9PORP</name>
<sequence>MQTTALSVILILLITSCSNPARSTDNKQGTIRMFAKNNSLSKNNQIKPDAMAYKPYKTIITNLNNDNVSDTIFLSSSLKSTSLFNKITIIISGFCKEDFITKDSWTDVDSSFLKDNRNYVSTKSLFIKKTKVQTVILLFGMLDGAGYRENFSIINISDNKPKMVFNSEQDSVDVEIPVKLVDLEHNGKLNFIFRAYSEEDNPPEHFTEKGTFESYTPFWVYTIDNDCQLNKPLTKQYNEEHYVFAGFKYNHHIEVFTSANNGGKKACLRGQNGKIIWLTKE</sequence>
<keyword evidence="3" id="KW-1185">Reference proteome</keyword>
<organism evidence="2 3">
    <name type="scientific">Microbacter margulisiae</name>
    <dbReference type="NCBI Taxonomy" id="1350067"/>
    <lineage>
        <taxon>Bacteria</taxon>
        <taxon>Pseudomonadati</taxon>
        <taxon>Bacteroidota</taxon>
        <taxon>Bacteroidia</taxon>
        <taxon>Bacteroidales</taxon>
        <taxon>Porphyromonadaceae</taxon>
        <taxon>Microbacter</taxon>
    </lineage>
</organism>
<dbReference type="Proteomes" id="UP000544222">
    <property type="component" value="Unassembled WGS sequence"/>
</dbReference>
<reference evidence="2 3" key="1">
    <citation type="submission" date="2020-08" db="EMBL/GenBank/DDBJ databases">
        <title>Genomic Encyclopedia of Type Strains, Phase IV (KMG-IV): sequencing the most valuable type-strain genomes for metagenomic binning, comparative biology and taxonomic classification.</title>
        <authorList>
            <person name="Goeker M."/>
        </authorList>
    </citation>
    <scope>NUCLEOTIDE SEQUENCE [LARGE SCALE GENOMIC DNA]</scope>
    <source>
        <strain evidence="2 3">DSM 27471</strain>
    </source>
</reference>
<protein>
    <recommendedName>
        <fullName evidence="4">Lipoprotein</fullName>
    </recommendedName>
</protein>
<accession>A0A7W5DQD2</accession>
<evidence type="ECO:0000313" key="2">
    <source>
        <dbReference type="EMBL" id="MBB3186818.1"/>
    </source>
</evidence>
<evidence type="ECO:0000313" key="3">
    <source>
        <dbReference type="Proteomes" id="UP000544222"/>
    </source>
</evidence>
<dbReference type="AlphaFoldDB" id="A0A7W5DQD2"/>
<feature type="chain" id="PRO_5031518581" description="Lipoprotein" evidence="1">
    <location>
        <begin position="24"/>
        <end position="281"/>
    </location>
</feature>
<gene>
    <name evidence="2" type="ORF">FHX64_000981</name>
</gene>
<evidence type="ECO:0000256" key="1">
    <source>
        <dbReference type="SAM" id="SignalP"/>
    </source>
</evidence>
<keyword evidence="1" id="KW-0732">Signal</keyword>
<dbReference type="RefSeq" id="WP_183412655.1">
    <property type="nucleotide sequence ID" value="NZ_JACHYB010000001.1"/>
</dbReference>
<dbReference type="EMBL" id="JACHYB010000001">
    <property type="protein sequence ID" value="MBB3186818.1"/>
    <property type="molecule type" value="Genomic_DNA"/>
</dbReference>
<evidence type="ECO:0008006" key="4">
    <source>
        <dbReference type="Google" id="ProtNLM"/>
    </source>
</evidence>